<protein>
    <submittedName>
        <fullName evidence="1">Uncharacterized protein</fullName>
    </submittedName>
</protein>
<comment type="caution">
    <text evidence="1">The sequence shown here is derived from an EMBL/GenBank/DDBJ whole genome shotgun (WGS) entry which is preliminary data.</text>
</comment>
<dbReference type="Proteomes" id="UP000187203">
    <property type="component" value="Unassembled WGS sequence"/>
</dbReference>
<organism evidence="1 2">
    <name type="scientific">Corchorus olitorius</name>
    <dbReference type="NCBI Taxonomy" id="93759"/>
    <lineage>
        <taxon>Eukaryota</taxon>
        <taxon>Viridiplantae</taxon>
        <taxon>Streptophyta</taxon>
        <taxon>Embryophyta</taxon>
        <taxon>Tracheophyta</taxon>
        <taxon>Spermatophyta</taxon>
        <taxon>Magnoliopsida</taxon>
        <taxon>eudicotyledons</taxon>
        <taxon>Gunneridae</taxon>
        <taxon>Pentapetalae</taxon>
        <taxon>rosids</taxon>
        <taxon>malvids</taxon>
        <taxon>Malvales</taxon>
        <taxon>Malvaceae</taxon>
        <taxon>Grewioideae</taxon>
        <taxon>Apeibeae</taxon>
        <taxon>Corchorus</taxon>
    </lineage>
</organism>
<sequence length="29" mass="3600">MEDRTYARLKRLYKAAKNVKKSNVIRKRY</sequence>
<dbReference type="AlphaFoldDB" id="A0A1R3KN30"/>
<proteinExistence type="predicted"/>
<keyword evidence="2" id="KW-1185">Reference proteome</keyword>
<dbReference type="EMBL" id="AWUE01012703">
    <property type="protein sequence ID" value="OMP08474.1"/>
    <property type="molecule type" value="Genomic_DNA"/>
</dbReference>
<gene>
    <name evidence="1" type="ORF">COLO4_06438</name>
</gene>
<evidence type="ECO:0000313" key="1">
    <source>
        <dbReference type="EMBL" id="OMP08474.1"/>
    </source>
</evidence>
<name>A0A1R3KN30_9ROSI</name>
<accession>A0A1R3KN30</accession>
<reference evidence="2" key="1">
    <citation type="submission" date="2013-09" db="EMBL/GenBank/DDBJ databases">
        <title>Corchorus olitorius genome sequencing.</title>
        <authorList>
            <person name="Alam M."/>
            <person name="Haque M.S."/>
            <person name="Islam M.S."/>
            <person name="Emdad E.M."/>
            <person name="Islam M.M."/>
            <person name="Ahmed B."/>
            <person name="Halim A."/>
            <person name="Hossen Q.M.M."/>
            <person name="Hossain M.Z."/>
            <person name="Ahmed R."/>
            <person name="Khan M.M."/>
            <person name="Islam R."/>
            <person name="Rashid M.M."/>
            <person name="Khan S.A."/>
            <person name="Rahman M.S."/>
            <person name="Alam M."/>
            <person name="Yahiya A.S."/>
            <person name="Khan M.S."/>
            <person name="Azam M.S."/>
            <person name="Haque T."/>
            <person name="Lashkar M.Z.H."/>
            <person name="Akhand A.I."/>
            <person name="Morshed G."/>
            <person name="Roy S."/>
            <person name="Uddin K.S."/>
            <person name="Rabeya T."/>
            <person name="Hossain A.S."/>
            <person name="Chowdhury A."/>
            <person name="Snigdha A.R."/>
            <person name="Mortoza M.S."/>
            <person name="Matin S.A."/>
            <person name="Hoque S.M.E."/>
            <person name="Islam M.K."/>
            <person name="Roy D.K."/>
            <person name="Haider R."/>
            <person name="Moosa M.M."/>
            <person name="Elias S.M."/>
            <person name="Hasan A.M."/>
            <person name="Jahan S."/>
            <person name="Shafiuddin M."/>
            <person name="Mahmood N."/>
            <person name="Shommy N.S."/>
        </authorList>
    </citation>
    <scope>NUCLEOTIDE SEQUENCE [LARGE SCALE GENOMIC DNA]</scope>
    <source>
        <strain evidence="2">cv. O-4</strain>
    </source>
</reference>
<evidence type="ECO:0000313" key="2">
    <source>
        <dbReference type="Proteomes" id="UP000187203"/>
    </source>
</evidence>